<dbReference type="Proteomes" id="UP000254029">
    <property type="component" value="Unassembled WGS sequence"/>
</dbReference>
<accession>A0AAX2MEC1</accession>
<sequence>MPSEGRLEQQLSGLVLASPWLMRALRAARALGLSDWCIGAGAVRGLVWDALHGFASEPSALSDLDLVYFDAENLSPDREAALQRRLASVHPDLPWEVTNQAAVHLWFADHFGYPVEPLPSLEAALATWPEYATAVGVALNADDSLRIIVPFGLDDLFAMTVRRNPARASLEIYRQRVAQKRYQARWPRVTVVQE</sequence>
<dbReference type="EMBL" id="UIGR01000001">
    <property type="protein sequence ID" value="SUX34420.1"/>
    <property type="molecule type" value="Genomic_DNA"/>
</dbReference>
<dbReference type="AlphaFoldDB" id="A0AAX2MEC1"/>
<dbReference type="PANTHER" id="PTHR39166:SF1">
    <property type="entry name" value="BLL1166 PROTEIN"/>
    <property type="match status" value="1"/>
</dbReference>
<name>A0AAX2MEC1_CHRVL</name>
<dbReference type="PANTHER" id="PTHR39166">
    <property type="entry name" value="BLL1166 PROTEIN"/>
    <property type="match status" value="1"/>
</dbReference>
<evidence type="ECO:0000313" key="1">
    <source>
        <dbReference type="EMBL" id="SUX34420.1"/>
    </source>
</evidence>
<dbReference type="RefSeq" id="WP_181902542.1">
    <property type="nucleotide sequence ID" value="NZ_JBHMEH010000022.1"/>
</dbReference>
<organism evidence="1 2">
    <name type="scientific">Chromobacterium violaceum</name>
    <dbReference type="NCBI Taxonomy" id="536"/>
    <lineage>
        <taxon>Bacteria</taxon>
        <taxon>Pseudomonadati</taxon>
        <taxon>Pseudomonadota</taxon>
        <taxon>Betaproteobacteria</taxon>
        <taxon>Neisseriales</taxon>
        <taxon>Chromobacteriaceae</taxon>
        <taxon>Chromobacterium</taxon>
    </lineage>
</organism>
<evidence type="ECO:0000313" key="2">
    <source>
        <dbReference type="Proteomes" id="UP000254029"/>
    </source>
</evidence>
<dbReference type="Pfam" id="PF06042">
    <property type="entry name" value="NTP_transf_6"/>
    <property type="match status" value="1"/>
</dbReference>
<gene>
    <name evidence="1" type="ORF">NCTC8684_03452</name>
</gene>
<comment type="caution">
    <text evidence="1">The sequence shown here is derived from an EMBL/GenBank/DDBJ whole genome shotgun (WGS) entry which is preliminary data.</text>
</comment>
<reference evidence="1 2" key="1">
    <citation type="submission" date="2018-06" db="EMBL/GenBank/DDBJ databases">
        <authorList>
            <consortium name="Pathogen Informatics"/>
            <person name="Doyle S."/>
        </authorList>
    </citation>
    <scope>NUCLEOTIDE SEQUENCE [LARGE SCALE GENOMIC DNA]</scope>
    <source>
        <strain evidence="1 2">NCTC8684</strain>
    </source>
</reference>
<protein>
    <submittedName>
        <fullName evidence="1">Uncharacterized protein conserved in bacteria</fullName>
    </submittedName>
</protein>
<proteinExistence type="predicted"/>
<dbReference type="InterPro" id="IPR009267">
    <property type="entry name" value="NTP_transf_6"/>
</dbReference>